<feature type="transmembrane region" description="Helical" evidence="1">
    <location>
        <begin position="40"/>
        <end position="61"/>
    </location>
</feature>
<proteinExistence type="predicted"/>
<dbReference type="AlphaFoldDB" id="A0A1G9CDP3"/>
<dbReference type="Proteomes" id="UP000199008">
    <property type="component" value="Unassembled WGS sequence"/>
</dbReference>
<keyword evidence="3" id="KW-1185">Reference proteome</keyword>
<keyword evidence="1" id="KW-1133">Transmembrane helix</keyword>
<sequence>MGLIILIFVLIVSAFVVLQNAKEFESDVETAKENKLSKKFIITVVSSFAFMLIVFIAAFLLL</sequence>
<organism evidence="2 3">
    <name type="scientific">Lacicoccus qingdaonensis</name>
    <dbReference type="NCBI Taxonomy" id="576118"/>
    <lineage>
        <taxon>Bacteria</taxon>
        <taxon>Bacillati</taxon>
        <taxon>Bacillota</taxon>
        <taxon>Bacilli</taxon>
        <taxon>Bacillales</taxon>
        <taxon>Salinicoccaceae</taxon>
        <taxon>Lacicoccus</taxon>
    </lineage>
</organism>
<evidence type="ECO:0000313" key="3">
    <source>
        <dbReference type="Proteomes" id="UP000199008"/>
    </source>
</evidence>
<evidence type="ECO:0000256" key="1">
    <source>
        <dbReference type="SAM" id="Phobius"/>
    </source>
</evidence>
<gene>
    <name evidence="2" type="ORF">SAMN05216216_10423</name>
</gene>
<keyword evidence="1" id="KW-0472">Membrane</keyword>
<dbReference type="OrthoDB" id="9873494at2"/>
<accession>A0A1G9CDP3</accession>
<evidence type="ECO:0000313" key="2">
    <source>
        <dbReference type="EMBL" id="SDK49545.1"/>
    </source>
</evidence>
<keyword evidence="1" id="KW-0812">Transmembrane</keyword>
<reference evidence="3" key="1">
    <citation type="submission" date="2016-10" db="EMBL/GenBank/DDBJ databases">
        <authorList>
            <person name="Varghese N."/>
            <person name="Submissions S."/>
        </authorList>
    </citation>
    <scope>NUCLEOTIDE SEQUENCE [LARGE SCALE GENOMIC DNA]</scope>
    <source>
        <strain evidence="3">CGMCC 1.8895</strain>
    </source>
</reference>
<dbReference type="EMBL" id="FNFY01000004">
    <property type="protein sequence ID" value="SDK49545.1"/>
    <property type="molecule type" value="Genomic_DNA"/>
</dbReference>
<name>A0A1G9CDP3_9BACL</name>
<protein>
    <submittedName>
        <fullName evidence="2">Uncharacterized protein</fullName>
    </submittedName>
</protein>
<dbReference type="RefSeq" id="WP_092984748.1">
    <property type="nucleotide sequence ID" value="NZ_FNFY01000004.1"/>
</dbReference>